<protein>
    <submittedName>
        <fullName evidence="1">Uncharacterized protein</fullName>
    </submittedName>
</protein>
<proteinExistence type="predicted"/>
<dbReference type="AlphaFoldDB" id="D3BBF2"/>
<accession>D3BBF2</accession>
<keyword evidence="2" id="KW-1185">Reference proteome</keyword>
<evidence type="ECO:0000313" key="2">
    <source>
        <dbReference type="Proteomes" id="UP000001396"/>
    </source>
</evidence>
<dbReference type="InParanoid" id="D3BBF2"/>
<dbReference type="GeneID" id="31361302"/>
<dbReference type="EMBL" id="ADBJ01000026">
    <property type="protein sequence ID" value="EFA80985.1"/>
    <property type="molecule type" value="Genomic_DNA"/>
</dbReference>
<organism evidence="1 2">
    <name type="scientific">Heterostelium pallidum (strain ATCC 26659 / Pp 5 / PN500)</name>
    <name type="common">Cellular slime mold</name>
    <name type="synonym">Polysphondylium pallidum</name>
    <dbReference type="NCBI Taxonomy" id="670386"/>
    <lineage>
        <taxon>Eukaryota</taxon>
        <taxon>Amoebozoa</taxon>
        <taxon>Evosea</taxon>
        <taxon>Eumycetozoa</taxon>
        <taxon>Dictyostelia</taxon>
        <taxon>Acytosteliales</taxon>
        <taxon>Acytosteliaceae</taxon>
        <taxon>Heterostelium</taxon>
    </lineage>
</organism>
<sequence>MYSLDPFIMARSPIVIKPSNNSRQPKKRTYRRLQDFIRNLARSVSESESEEDGGDDNKKVIRISMSSKELLTTLIRDLINKVIGLCQSRMLELNAKTLKLVELKSVLKKVIIGKKLSSDAFEKGEYNLTADRTTLIVRHCFIRHQLEASGQLGKTISRDISRYLAGVIETILKRLIILASSKSIQSKSSTNITLKSTI</sequence>
<evidence type="ECO:0000313" key="1">
    <source>
        <dbReference type="EMBL" id="EFA80985.1"/>
    </source>
</evidence>
<comment type="caution">
    <text evidence="1">The sequence shown here is derived from an EMBL/GenBank/DDBJ whole genome shotgun (WGS) entry which is preliminary data.</text>
</comment>
<gene>
    <name evidence="1" type="ORF">PPL_05818</name>
</gene>
<name>D3BBF2_HETP5</name>
<dbReference type="RefSeq" id="XP_020433103.1">
    <property type="nucleotide sequence ID" value="XM_020576691.1"/>
</dbReference>
<dbReference type="Proteomes" id="UP000001396">
    <property type="component" value="Unassembled WGS sequence"/>
</dbReference>
<reference evidence="1 2" key="1">
    <citation type="journal article" date="2011" name="Genome Res.">
        <title>Phylogeny-wide analysis of social amoeba genomes highlights ancient origins for complex intercellular communication.</title>
        <authorList>
            <person name="Heidel A.J."/>
            <person name="Lawal H.M."/>
            <person name="Felder M."/>
            <person name="Schilde C."/>
            <person name="Helps N.R."/>
            <person name="Tunggal B."/>
            <person name="Rivero F."/>
            <person name="John U."/>
            <person name="Schleicher M."/>
            <person name="Eichinger L."/>
            <person name="Platzer M."/>
            <person name="Noegel A.A."/>
            <person name="Schaap P."/>
            <person name="Gloeckner G."/>
        </authorList>
    </citation>
    <scope>NUCLEOTIDE SEQUENCE [LARGE SCALE GENOMIC DNA]</scope>
    <source>
        <strain evidence="2">ATCC 26659 / Pp 5 / PN500</strain>
    </source>
</reference>